<protein>
    <recommendedName>
        <fullName evidence="2">Cathepsin propeptide inhibitor domain-containing protein</fullName>
    </recommendedName>
</protein>
<evidence type="ECO:0000256" key="1">
    <source>
        <dbReference type="SAM" id="SignalP"/>
    </source>
</evidence>
<feature type="domain" description="Cathepsin propeptide inhibitor" evidence="2">
    <location>
        <begin position="55"/>
        <end position="106"/>
    </location>
</feature>
<sequence>MGNTQKFHLFLLLSFPLFLILAALSSQVSAFTTDFPELIDKPQELLSEERVFQLFQEWKQKHGKIYKNEKEEEMRLENFKRNVKYIVDKNSKRRSGIRPFSWFEQFC</sequence>
<dbReference type="InterPro" id="IPR038765">
    <property type="entry name" value="Papain-like_cys_pep_sf"/>
</dbReference>
<proteinExistence type="predicted"/>
<feature type="signal peptide" evidence="1">
    <location>
        <begin position="1"/>
        <end position="30"/>
    </location>
</feature>
<dbReference type="Pfam" id="PF08246">
    <property type="entry name" value="Inhibitor_I29"/>
    <property type="match status" value="1"/>
</dbReference>
<dbReference type="EMBL" id="JACXVP010000002">
    <property type="protein sequence ID" value="KAG5622383.1"/>
    <property type="molecule type" value="Genomic_DNA"/>
</dbReference>
<name>A0A9J6AEJ9_SOLCO</name>
<gene>
    <name evidence="3" type="ORF">H5410_007601</name>
</gene>
<comment type="caution">
    <text evidence="3">The sequence shown here is derived from an EMBL/GenBank/DDBJ whole genome shotgun (WGS) entry which is preliminary data.</text>
</comment>
<organism evidence="3 4">
    <name type="scientific">Solanum commersonii</name>
    <name type="common">Commerson's wild potato</name>
    <name type="synonym">Commerson's nightshade</name>
    <dbReference type="NCBI Taxonomy" id="4109"/>
    <lineage>
        <taxon>Eukaryota</taxon>
        <taxon>Viridiplantae</taxon>
        <taxon>Streptophyta</taxon>
        <taxon>Embryophyta</taxon>
        <taxon>Tracheophyta</taxon>
        <taxon>Spermatophyta</taxon>
        <taxon>Magnoliopsida</taxon>
        <taxon>eudicotyledons</taxon>
        <taxon>Gunneridae</taxon>
        <taxon>Pentapetalae</taxon>
        <taxon>asterids</taxon>
        <taxon>lamiids</taxon>
        <taxon>Solanales</taxon>
        <taxon>Solanaceae</taxon>
        <taxon>Solanoideae</taxon>
        <taxon>Solaneae</taxon>
        <taxon>Solanum</taxon>
    </lineage>
</organism>
<dbReference type="Gene3D" id="1.10.287.2250">
    <property type="match status" value="1"/>
</dbReference>
<dbReference type="SUPFAM" id="SSF54001">
    <property type="entry name" value="Cysteine proteinases"/>
    <property type="match status" value="1"/>
</dbReference>
<dbReference type="AlphaFoldDB" id="A0A9J6AEJ9"/>
<dbReference type="Proteomes" id="UP000824120">
    <property type="component" value="Chromosome 2"/>
</dbReference>
<keyword evidence="4" id="KW-1185">Reference proteome</keyword>
<dbReference type="OrthoDB" id="1730837at2759"/>
<dbReference type="InterPro" id="IPR013201">
    <property type="entry name" value="Prot_inhib_I29"/>
</dbReference>
<evidence type="ECO:0000313" key="3">
    <source>
        <dbReference type="EMBL" id="KAG5622383.1"/>
    </source>
</evidence>
<evidence type="ECO:0000259" key="2">
    <source>
        <dbReference type="SMART" id="SM00848"/>
    </source>
</evidence>
<feature type="chain" id="PRO_5039899655" description="Cathepsin propeptide inhibitor domain-containing protein" evidence="1">
    <location>
        <begin position="31"/>
        <end position="107"/>
    </location>
</feature>
<accession>A0A9J6AEJ9</accession>
<reference evidence="3 4" key="1">
    <citation type="submission" date="2020-09" db="EMBL/GenBank/DDBJ databases">
        <title>De no assembly of potato wild relative species, Solanum commersonii.</title>
        <authorList>
            <person name="Cho K."/>
        </authorList>
    </citation>
    <scope>NUCLEOTIDE SEQUENCE [LARGE SCALE GENOMIC DNA]</scope>
    <source>
        <strain evidence="3">LZ3.2</strain>
        <tissue evidence="3">Leaf</tissue>
    </source>
</reference>
<evidence type="ECO:0000313" key="4">
    <source>
        <dbReference type="Proteomes" id="UP000824120"/>
    </source>
</evidence>
<keyword evidence="1" id="KW-0732">Signal</keyword>
<dbReference type="SMART" id="SM00848">
    <property type="entry name" value="Inhibitor_I29"/>
    <property type="match status" value="1"/>
</dbReference>